<feature type="compositionally biased region" description="Polar residues" evidence="1">
    <location>
        <begin position="125"/>
        <end position="141"/>
    </location>
</feature>
<feature type="region of interest" description="Disordered" evidence="1">
    <location>
        <begin position="105"/>
        <end position="141"/>
    </location>
</feature>
<accession>A0AAV1D1F5</accession>
<dbReference type="EMBL" id="OX459121">
    <property type="protein sequence ID" value="CAI9101684.1"/>
    <property type="molecule type" value="Genomic_DNA"/>
</dbReference>
<proteinExistence type="predicted"/>
<feature type="compositionally biased region" description="Basic and acidic residues" evidence="1">
    <location>
        <begin position="112"/>
        <end position="124"/>
    </location>
</feature>
<keyword evidence="3" id="KW-1185">Reference proteome</keyword>
<evidence type="ECO:0000313" key="3">
    <source>
        <dbReference type="Proteomes" id="UP001161247"/>
    </source>
</evidence>
<dbReference type="PANTHER" id="PTHR33623:SF17">
    <property type="entry name" value="DUF4378 DOMAIN-CONTAINING PROTEIN"/>
    <property type="match status" value="1"/>
</dbReference>
<name>A0AAV1D1F5_OLDCO</name>
<evidence type="ECO:0000313" key="2">
    <source>
        <dbReference type="EMBL" id="CAI9101684.1"/>
    </source>
</evidence>
<reference evidence="2" key="1">
    <citation type="submission" date="2023-03" db="EMBL/GenBank/DDBJ databases">
        <authorList>
            <person name="Julca I."/>
        </authorList>
    </citation>
    <scope>NUCLEOTIDE SEQUENCE</scope>
</reference>
<dbReference type="PANTHER" id="PTHR33623">
    <property type="entry name" value="OS04G0572500 PROTEIN"/>
    <property type="match status" value="1"/>
</dbReference>
<dbReference type="AlphaFoldDB" id="A0AAV1D1F5"/>
<protein>
    <submittedName>
        <fullName evidence="2">OLC1v1039063C1</fullName>
    </submittedName>
</protein>
<gene>
    <name evidence="2" type="ORF">OLC1_LOCUS11220</name>
</gene>
<dbReference type="Proteomes" id="UP001161247">
    <property type="component" value="Chromosome 4"/>
</dbReference>
<organism evidence="2 3">
    <name type="scientific">Oldenlandia corymbosa var. corymbosa</name>
    <dbReference type="NCBI Taxonomy" id="529605"/>
    <lineage>
        <taxon>Eukaryota</taxon>
        <taxon>Viridiplantae</taxon>
        <taxon>Streptophyta</taxon>
        <taxon>Embryophyta</taxon>
        <taxon>Tracheophyta</taxon>
        <taxon>Spermatophyta</taxon>
        <taxon>Magnoliopsida</taxon>
        <taxon>eudicotyledons</taxon>
        <taxon>Gunneridae</taxon>
        <taxon>Pentapetalae</taxon>
        <taxon>asterids</taxon>
        <taxon>lamiids</taxon>
        <taxon>Gentianales</taxon>
        <taxon>Rubiaceae</taxon>
        <taxon>Rubioideae</taxon>
        <taxon>Spermacoceae</taxon>
        <taxon>Hedyotis-Oldenlandia complex</taxon>
        <taxon>Oldenlandia</taxon>
    </lineage>
</organism>
<evidence type="ECO:0000256" key="1">
    <source>
        <dbReference type="SAM" id="MobiDB-lite"/>
    </source>
</evidence>
<sequence>MASSSTRIMSSYSCEMRPRLLKEFLSDDSSLPSSSSFDHHGSLFKKSSSLKNPRSLLLRNRSKSASSISISAIHKASEAVIKAIKFLPFARGSAIKTPSLLPRSLSRKKSKRDQIIQSEKHSEISNRASFSSSSEDQQQVETPKIKDILRWKSFRDVVEDLSNKWLESDFAPEDLNSLDNLDDDDYGRYYFMDHQKTKKKKNRVDQGRFSFEEDDEQSSPVSVLNDSVFLDDDHEEGEPVSFFNRTVETMERRKNMLMQRLKEFENLAKLEQITHEEEGRLTKEENATTKVEESNCEVEAKARELLSQVKATSSSSSSTHNDIVLLDFFRQELAASNNGEIEMLKTAQDWMSKEYCEGTFDCELLDCKEACLKDMEIGPMKWTRSNNFGEEQQELGRDVEIQVLNDLLDEVLGDLLL</sequence>